<organism evidence="6 7">
    <name type="scientific">Pseudomonas eucalypticola</name>
    <dbReference type="NCBI Taxonomy" id="2599595"/>
    <lineage>
        <taxon>Bacteria</taxon>
        <taxon>Pseudomonadati</taxon>
        <taxon>Pseudomonadota</taxon>
        <taxon>Gammaproteobacteria</taxon>
        <taxon>Pseudomonadales</taxon>
        <taxon>Pseudomonadaceae</taxon>
        <taxon>Pseudomonas</taxon>
    </lineage>
</organism>
<dbReference type="InterPro" id="IPR041664">
    <property type="entry name" value="AAA_16"/>
</dbReference>
<dbReference type="SUPFAM" id="SSF55874">
    <property type="entry name" value="ATPase domain of HSP90 chaperone/DNA topoisomerase II/histidine kinase"/>
    <property type="match status" value="1"/>
</dbReference>
<dbReference type="Pfam" id="PF02518">
    <property type="entry name" value="HATPase_c"/>
    <property type="match status" value="1"/>
</dbReference>
<dbReference type="Pfam" id="PF00512">
    <property type="entry name" value="HisKA"/>
    <property type="match status" value="1"/>
</dbReference>
<dbReference type="Pfam" id="PF13191">
    <property type="entry name" value="AAA_16"/>
    <property type="match status" value="1"/>
</dbReference>
<dbReference type="SUPFAM" id="SSF47384">
    <property type="entry name" value="Homodimeric domain of signal transducing histidine kinase"/>
    <property type="match status" value="1"/>
</dbReference>
<dbReference type="Gene3D" id="1.10.287.130">
    <property type="match status" value="1"/>
</dbReference>
<dbReference type="SUPFAM" id="SSF55785">
    <property type="entry name" value="PYP-like sensor domain (PAS domain)"/>
    <property type="match status" value="1"/>
</dbReference>
<dbReference type="InterPro" id="IPR029016">
    <property type="entry name" value="GAF-like_dom_sf"/>
</dbReference>
<dbReference type="EMBL" id="CP056030">
    <property type="protein sequence ID" value="QKZ05260.1"/>
    <property type="molecule type" value="Genomic_DNA"/>
</dbReference>
<dbReference type="InterPro" id="IPR003018">
    <property type="entry name" value="GAF"/>
</dbReference>
<keyword evidence="7" id="KW-1185">Reference proteome</keyword>
<proteinExistence type="predicted"/>
<dbReference type="InterPro" id="IPR027417">
    <property type="entry name" value="P-loop_NTPase"/>
</dbReference>
<dbReference type="PANTHER" id="PTHR43642:SF1">
    <property type="entry name" value="HYBRID SIGNAL TRANSDUCTION HISTIDINE KINASE G"/>
    <property type="match status" value="1"/>
</dbReference>
<dbReference type="InterPro" id="IPR011990">
    <property type="entry name" value="TPR-like_helical_dom_sf"/>
</dbReference>
<dbReference type="Gene3D" id="3.30.565.10">
    <property type="entry name" value="Histidine kinase-like ATPase, C-terminal domain"/>
    <property type="match status" value="1"/>
</dbReference>
<evidence type="ECO:0000259" key="4">
    <source>
        <dbReference type="PROSITE" id="PS50011"/>
    </source>
</evidence>
<dbReference type="PRINTS" id="PR00344">
    <property type="entry name" value="BCTRLSENSOR"/>
</dbReference>
<dbReference type="SMART" id="SM00220">
    <property type="entry name" value="S_TKc"/>
    <property type="match status" value="1"/>
</dbReference>
<dbReference type="SUPFAM" id="SSF55781">
    <property type="entry name" value="GAF domain-like"/>
    <property type="match status" value="1"/>
</dbReference>
<name>A0A7D5D7Z5_9PSED</name>
<dbReference type="InterPro" id="IPR005467">
    <property type="entry name" value="His_kinase_dom"/>
</dbReference>
<dbReference type="GO" id="GO:0005524">
    <property type="term" value="F:ATP binding"/>
    <property type="evidence" value="ECO:0007669"/>
    <property type="project" value="InterPro"/>
</dbReference>
<dbReference type="InterPro" id="IPR035965">
    <property type="entry name" value="PAS-like_dom_sf"/>
</dbReference>
<evidence type="ECO:0000313" key="6">
    <source>
        <dbReference type="EMBL" id="QKZ05260.1"/>
    </source>
</evidence>
<dbReference type="InterPro" id="IPR036097">
    <property type="entry name" value="HisK_dim/P_sf"/>
</dbReference>
<sequence length="1823" mass="198524">MSGRQPLPGELAAYRQQLGAFDEQWLRHLTWRLLLVDGEVARYRVRSPISARDWLIARPAALPSQGGFRRLHQEYDLRQQLDPAWAVMPVALISAVDGPLLVLDENQGHGLHEVVGPGLSITRFLRLALGAASAVGQLHRAGLLHRDIKPCNLVESADGTVRLLAFSLACRRDAAQPAPRAICGSFAYMSPEQGGRVGTDVDERSDLYALGVSFYEMLSGRVPFEGNDPVEWLHQHLALQPPALRELRPSVPAPLAAVVLKLLAKQPVERYASADELCADLRLCLVQWGEFQAIQPFEPGARAALGAPRWQRLPGRERESAVLHDRVLRCAVTGEAEILWLGGALGSGKTALVRQLHQDLVNGSIVFAVARVDHPGQITPFGALSTALRALVMRVLGEHPEGLALWRNRLLTALGPDAGLVLALVPELSLVTGPLPPVPEPARPDAGLRLQGVLRGLIAAFGTPGTPLLLFFDDVQWLDPDTFTLLHSLVHAPLPHVVLVLAGREPVPGDTALAQAARAQGRHCTQLNLAPLDRTAVLAMVNGLLGSEGDALLPLAVIVQDKSGGNPLFIQQLVRTLLEEKRLVPQPGALGWAWDQQALLGSPLADNVVDLLVARLGRLPRRTRWLLGLLALLGNRAGHDELARLSRIGLLRVSQGLQPAVQGGLLLAEGDGWCFSHERVRETAYHAIAEGYRPVLHTRLARLLIQGMNDASPRTELFRIALHIQQSAHERLREQDVSAFIEALLEAARRAREAATLPFALQYLRLARELAGRQSWTQAPAQAYAVDLLYAQCLMHSADYSAAHACIERMLQRVQSLTQVSALHVLKVEALTLADGYVAALQAGRAGLAMFGLTFAPQAASTCPAVEQPALSALLHMRRLDNSFIAAALDLMAAMIIPAILVDRPLATQLLERMLDMTWRHGVSPAAVHGLAWYGVLLADNPQSCEQGLRYGDLAVRLEPVVGEPHTQASTQLALGRISVWTRSLGFSLECGEQAFLAGRREGRVALSCYACHHLVCTLLVMGASLEQVEQRLDSALALAASSQFADSQLLLQIQQTYVQALRDPLLAPSNDPLHSWQTAVEGSAMLPVAFFFWLYRGKLAFSQGRHEDARHALGRAEQLKACMAAHVHLMDLAFYSALNHAALGEVARVQPYLLRLRQWAALNPASFQHRQWLVEAEVARLGGEWLKALRLLEQAIEQAATVGCAPVQALAHECAAHCHQALGLSSAARSHRFSAREAWQRWGAHSNVAALEASHLYLNGKPLDARASIDMLHGQQYLDLVSVTKASQALSREIVFERLVETLMANTLVHAGARSGALLLVEAGTLMSVASAETVEAGARVTVYSPAQRPQAVPLSMLYTVMRTGCPVALGQAEGDSGFADDPHFNGQVPGSVLCLPLLKQGEVLGLLYLENPLARGVFTQERVVMIEVLAAQAAISLETARLYAQVLEENARRRETEAQLRTSEGLLAIGQRIIRSGSFRWDVTTDLAYWTDELYAVWGLPVRATAPTAAQLLRRVHPEDAPGFTAQLQRARQTRLAFRMAFRILVDDRVRYLEAHGEPAEDGVFMGVTSDVSERRATEAALRSARAELARVRHSTVMGELAASIAHEINQPLASIVTNASASVRWLQRQQPQVDEALAGLRDIARDGKRAAAIIRALQALARQQPAERRWQAMDALVSEVLRLCAVELDQQHVGVRANLQAGRVQVQVDAVQLQQVLYNLVINALDAMAVLPAAERWLRVTSSVEGGDQVVVTVEDGGPGIKAEHEDSIFSAFFTTKPTGMGMGLAICRSILDAQEGTLNQCRGRAGQTVFVFTLPCRQP</sequence>
<protein>
    <recommendedName>
        <fullName evidence="2">histidine kinase</fullName>
        <ecNumber evidence="2">2.7.13.3</ecNumber>
    </recommendedName>
</protein>
<dbReference type="Pfam" id="PF00069">
    <property type="entry name" value="Pkinase"/>
    <property type="match status" value="1"/>
</dbReference>
<dbReference type="InterPro" id="IPR036890">
    <property type="entry name" value="HATPase_C_sf"/>
</dbReference>
<dbReference type="InterPro" id="IPR003594">
    <property type="entry name" value="HATPase_dom"/>
</dbReference>
<dbReference type="SUPFAM" id="SSF48452">
    <property type="entry name" value="TPR-like"/>
    <property type="match status" value="1"/>
</dbReference>
<dbReference type="GO" id="GO:0000155">
    <property type="term" value="F:phosphorelay sensor kinase activity"/>
    <property type="evidence" value="ECO:0007669"/>
    <property type="project" value="InterPro"/>
</dbReference>
<dbReference type="SUPFAM" id="SSF52540">
    <property type="entry name" value="P-loop containing nucleoside triphosphate hydrolases"/>
    <property type="match status" value="1"/>
</dbReference>
<dbReference type="PROSITE" id="PS50109">
    <property type="entry name" value="HIS_KIN"/>
    <property type="match status" value="1"/>
</dbReference>
<reference evidence="6 7" key="1">
    <citation type="submission" date="2020-06" db="EMBL/GenBank/DDBJ databases">
        <title>Pseudomonas eucalypticola sp. nov., an endophyte of Eucalyptus dunnii leaves with biocontrol ability of eucalyptus leaf blight.</title>
        <authorList>
            <person name="Liu Y."/>
            <person name="Song Z."/>
            <person name="Zeng H."/>
            <person name="Lu M."/>
            <person name="Wang X."/>
            <person name="Lian X."/>
            <person name="Zhang Q."/>
        </authorList>
    </citation>
    <scope>NUCLEOTIDE SEQUENCE [LARGE SCALE GENOMIC DNA]</scope>
    <source>
        <strain evidence="6 7">NP-1</strain>
    </source>
</reference>
<dbReference type="InterPro" id="IPR004358">
    <property type="entry name" value="Sig_transdc_His_kin-like_C"/>
</dbReference>
<dbReference type="CDD" id="cd14014">
    <property type="entry name" value="STKc_PknB_like"/>
    <property type="match status" value="1"/>
</dbReference>
<dbReference type="EC" id="2.7.13.3" evidence="2"/>
<dbReference type="RefSeq" id="WP_176571154.1">
    <property type="nucleotide sequence ID" value="NZ_CP056030.1"/>
</dbReference>
<comment type="catalytic activity">
    <reaction evidence="1">
        <text>ATP + protein L-histidine = ADP + protein N-phospho-L-histidine.</text>
        <dbReference type="EC" id="2.7.13.3"/>
    </reaction>
</comment>
<dbReference type="Proteomes" id="UP000509568">
    <property type="component" value="Chromosome"/>
</dbReference>
<dbReference type="SUPFAM" id="SSF56112">
    <property type="entry name" value="Protein kinase-like (PK-like)"/>
    <property type="match status" value="1"/>
</dbReference>
<dbReference type="Gene3D" id="1.10.510.10">
    <property type="entry name" value="Transferase(Phosphotransferase) domain 1"/>
    <property type="match status" value="1"/>
</dbReference>
<dbReference type="InterPro" id="IPR011009">
    <property type="entry name" value="Kinase-like_dom_sf"/>
</dbReference>
<evidence type="ECO:0000313" key="7">
    <source>
        <dbReference type="Proteomes" id="UP000509568"/>
    </source>
</evidence>
<dbReference type="KEGG" id="pez:HWQ56_16275"/>
<dbReference type="CDD" id="cd00082">
    <property type="entry name" value="HisKA"/>
    <property type="match status" value="1"/>
</dbReference>
<dbReference type="InterPro" id="IPR003661">
    <property type="entry name" value="HisK_dim/P_dom"/>
</dbReference>
<dbReference type="InterPro" id="IPR053159">
    <property type="entry name" value="Hybrid_Histidine_Kinase"/>
</dbReference>
<dbReference type="PROSITE" id="PS50011">
    <property type="entry name" value="PROTEIN_KINASE_DOM"/>
    <property type="match status" value="1"/>
</dbReference>
<dbReference type="PANTHER" id="PTHR43642">
    <property type="entry name" value="HYBRID SIGNAL TRANSDUCTION HISTIDINE KINASE G"/>
    <property type="match status" value="1"/>
</dbReference>
<dbReference type="SMART" id="SM00065">
    <property type="entry name" value="GAF"/>
    <property type="match status" value="1"/>
</dbReference>
<dbReference type="Pfam" id="PF01590">
    <property type="entry name" value="GAF"/>
    <property type="match status" value="1"/>
</dbReference>
<dbReference type="SMART" id="SM00387">
    <property type="entry name" value="HATPase_c"/>
    <property type="match status" value="1"/>
</dbReference>
<keyword evidence="3" id="KW-0597">Phosphoprotein</keyword>
<evidence type="ECO:0000256" key="1">
    <source>
        <dbReference type="ARBA" id="ARBA00000085"/>
    </source>
</evidence>
<feature type="domain" description="Protein kinase" evidence="4">
    <location>
        <begin position="1"/>
        <end position="283"/>
    </location>
</feature>
<dbReference type="Gene3D" id="3.40.50.300">
    <property type="entry name" value="P-loop containing nucleotide triphosphate hydrolases"/>
    <property type="match status" value="1"/>
</dbReference>
<accession>A0A7D5D7Z5</accession>
<evidence type="ECO:0000256" key="2">
    <source>
        <dbReference type="ARBA" id="ARBA00012438"/>
    </source>
</evidence>
<gene>
    <name evidence="6" type="ORF">HWQ56_16275</name>
</gene>
<evidence type="ECO:0000259" key="5">
    <source>
        <dbReference type="PROSITE" id="PS50109"/>
    </source>
</evidence>
<dbReference type="Gene3D" id="3.30.450.20">
    <property type="entry name" value="PAS domain"/>
    <property type="match status" value="1"/>
</dbReference>
<evidence type="ECO:0000256" key="3">
    <source>
        <dbReference type="ARBA" id="ARBA00022553"/>
    </source>
</evidence>
<dbReference type="InterPro" id="IPR000719">
    <property type="entry name" value="Prot_kinase_dom"/>
</dbReference>
<dbReference type="Gene3D" id="3.30.450.40">
    <property type="match status" value="1"/>
</dbReference>
<feature type="domain" description="Histidine kinase" evidence="5">
    <location>
        <begin position="1606"/>
        <end position="1822"/>
    </location>
</feature>
<dbReference type="SMART" id="SM00388">
    <property type="entry name" value="HisKA"/>
    <property type="match status" value="1"/>
</dbReference>